<dbReference type="RefSeq" id="WP_074891579.1">
    <property type="nucleotide sequence ID" value="NZ_FOXO01000039.1"/>
</dbReference>
<keyword evidence="2" id="KW-1185">Reference proteome</keyword>
<keyword evidence="1" id="KW-0547">Nucleotide-binding</keyword>
<name>A0A1I5XYY0_9FIRM</name>
<keyword evidence="1" id="KW-0378">Hydrolase</keyword>
<accession>A0A1I5XYY0</accession>
<reference evidence="2" key="1">
    <citation type="submission" date="2016-10" db="EMBL/GenBank/DDBJ databases">
        <authorList>
            <person name="Varghese N."/>
            <person name="Submissions S."/>
        </authorList>
    </citation>
    <scope>NUCLEOTIDE SEQUENCE [LARGE SCALE GENOMIC DNA]</scope>
    <source>
        <strain evidence="2">P18</strain>
    </source>
</reference>
<keyword evidence="1" id="KW-0067">ATP-binding</keyword>
<sequence length="89" mass="9830">MYYVPEGTTLAGFYECSECANRFLSTKVGPSIVCPYCGKEPDMEIGPDEEMPVVKETAKLLQVVEGKEEVERMDALLSLAVTGGDYTWI</sequence>
<dbReference type="EMBL" id="FOXO01000039">
    <property type="protein sequence ID" value="SFQ37148.1"/>
    <property type="molecule type" value="Genomic_DNA"/>
</dbReference>
<protein>
    <submittedName>
        <fullName evidence="1">Replication restart DNA helicase PriA</fullName>
    </submittedName>
</protein>
<evidence type="ECO:0000313" key="2">
    <source>
        <dbReference type="Proteomes" id="UP000182624"/>
    </source>
</evidence>
<proteinExistence type="predicted"/>
<dbReference type="OrthoDB" id="2050570at2"/>
<organism evidence="1 2">
    <name type="scientific">Butyrivibrio proteoclasticus</name>
    <dbReference type="NCBI Taxonomy" id="43305"/>
    <lineage>
        <taxon>Bacteria</taxon>
        <taxon>Bacillati</taxon>
        <taxon>Bacillota</taxon>
        <taxon>Clostridia</taxon>
        <taxon>Lachnospirales</taxon>
        <taxon>Lachnospiraceae</taxon>
        <taxon>Butyrivibrio</taxon>
    </lineage>
</organism>
<dbReference type="Proteomes" id="UP000182624">
    <property type="component" value="Unassembled WGS sequence"/>
</dbReference>
<gene>
    <name evidence="1" type="ORF">SAMN04487928_1395</name>
</gene>
<dbReference type="AlphaFoldDB" id="A0A1I5XYY0"/>
<evidence type="ECO:0000313" key="1">
    <source>
        <dbReference type="EMBL" id="SFQ37148.1"/>
    </source>
</evidence>
<dbReference type="GO" id="GO:0004386">
    <property type="term" value="F:helicase activity"/>
    <property type="evidence" value="ECO:0007669"/>
    <property type="project" value="UniProtKB-KW"/>
</dbReference>
<keyword evidence="1" id="KW-0347">Helicase</keyword>